<feature type="domain" description="PKD" evidence="1">
    <location>
        <begin position="48"/>
        <end position="99"/>
    </location>
</feature>
<organism evidence="2 3">
    <name type="scientific">Galactobacter valiniphilus</name>
    <dbReference type="NCBI Taxonomy" id="2676122"/>
    <lineage>
        <taxon>Bacteria</taxon>
        <taxon>Bacillati</taxon>
        <taxon>Actinomycetota</taxon>
        <taxon>Actinomycetes</taxon>
        <taxon>Micrococcales</taxon>
        <taxon>Micrococcaceae</taxon>
        <taxon>Galactobacter</taxon>
    </lineage>
</organism>
<reference evidence="2 3" key="1">
    <citation type="submission" date="2018-07" db="EMBL/GenBank/DDBJ databases">
        <title>Arthrobacter sp. nov., isolated from raw cow's milk with high bacterial count.</title>
        <authorList>
            <person name="Hahne J."/>
            <person name="Isele D."/>
            <person name="Lipski A."/>
        </authorList>
    </citation>
    <scope>NUCLEOTIDE SEQUENCE [LARGE SCALE GENOMIC DNA]</scope>
    <source>
        <strain evidence="2 3">JZ R-35</strain>
    </source>
</reference>
<gene>
    <name evidence="2" type="ORF">DWB68_12195</name>
</gene>
<name>A0A399J844_9MICC</name>
<dbReference type="Proteomes" id="UP000265419">
    <property type="component" value="Unassembled WGS sequence"/>
</dbReference>
<comment type="caution">
    <text evidence="2">The sequence shown here is derived from an EMBL/GenBank/DDBJ whole genome shotgun (WGS) entry which is preliminary data.</text>
</comment>
<evidence type="ECO:0000259" key="1">
    <source>
        <dbReference type="PROSITE" id="PS50093"/>
    </source>
</evidence>
<sequence length="157" mass="16310">MASLPIPASALRSQLNGFSLRNANTNIYADGSSHTLNTTILGQSVTITVTPVRYDFGYGDGTSKTTSTPGGPLKDDGFETPTTTGHVYKETGKYSITLTTHYAGTFSVNGGPAQTIPGTATVNSTPMPLQIWRTKHYQVQAACTPGSTAPGCVPPGG</sequence>
<dbReference type="InterPro" id="IPR000601">
    <property type="entry name" value="PKD_dom"/>
</dbReference>
<dbReference type="AlphaFoldDB" id="A0A399J844"/>
<proteinExistence type="predicted"/>
<dbReference type="EMBL" id="QQXK01000026">
    <property type="protein sequence ID" value="RII41484.1"/>
    <property type="molecule type" value="Genomic_DNA"/>
</dbReference>
<accession>A0A399J844</accession>
<evidence type="ECO:0000313" key="3">
    <source>
        <dbReference type="Proteomes" id="UP000265419"/>
    </source>
</evidence>
<dbReference type="PROSITE" id="PS50093">
    <property type="entry name" value="PKD"/>
    <property type="match status" value="1"/>
</dbReference>
<protein>
    <recommendedName>
        <fullName evidence="1">PKD domain-containing protein</fullName>
    </recommendedName>
</protein>
<evidence type="ECO:0000313" key="2">
    <source>
        <dbReference type="EMBL" id="RII41484.1"/>
    </source>
</evidence>
<keyword evidence="3" id="KW-1185">Reference proteome</keyword>